<accession>A0A0A9H8Y9</accession>
<sequence>MILSPSLSLLTLGLLFVAAAGAAFL</sequence>
<evidence type="ECO:0000313" key="1">
    <source>
        <dbReference type="EMBL" id="JAE33202.1"/>
    </source>
</evidence>
<protein>
    <submittedName>
        <fullName evidence="1">Uncharacterized protein</fullName>
    </submittedName>
</protein>
<reference evidence="1" key="2">
    <citation type="journal article" date="2015" name="Data Brief">
        <title>Shoot transcriptome of the giant reed, Arundo donax.</title>
        <authorList>
            <person name="Barrero R.A."/>
            <person name="Guerrero F.D."/>
            <person name="Moolhuijzen P."/>
            <person name="Goolsby J.A."/>
            <person name="Tidwell J."/>
            <person name="Bellgard S.E."/>
            <person name="Bellgard M.I."/>
        </authorList>
    </citation>
    <scope>NUCLEOTIDE SEQUENCE</scope>
    <source>
        <tissue evidence="1">Shoot tissue taken approximately 20 cm above the soil surface</tissue>
    </source>
</reference>
<name>A0A0A9H8Y9_ARUDO</name>
<dbReference type="AlphaFoldDB" id="A0A0A9H8Y9"/>
<dbReference type="EMBL" id="GBRH01164694">
    <property type="protein sequence ID" value="JAE33202.1"/>
    <property type="molecule type" value="Transcribed_RNA"/>
</dbReference>
<proteinExistence type="predicted"/>
<reference evidence="1" key="1">
    <citation type="submission" date="2014-09" db="EMBL/GenBank/DDBJ databases">
        <authorList>
            <person name="Magalhaes I.L.F."/>
            <person name="Oliveira U."/>
            <person name="Santos F.R."/>
            <person name="Vidigal T.H.D.A."/>
            <person name="Brescovit A.D."/>
            <person name="Santos A.J."/>
        </authorList>
    </citation>
    <scope>NUCLEOTIDE SEQUENCE</scope>
    <source>
        <tissue evidence="1">Shoot tissue taken approximately 20 cm above the soil surface</tissue>
    </source>
</reference>
<organism evidence="1">
    <name type="scientific">Arundo donax</name>
    <name type="common">Giant reed</name>
    <name type="synonym">Donax arundinaceus</name>
    <dbReference type="NCBI Taxonomy" id="35708"/>
    <lineage>
        <taxon>Eukaryota</taxon>
        <taxon>Viridiplantae</taxon>
        <taxon>Streptophyta</taxon>
        <taxon>Embryophyta</taxon>
        <taxon>Tracheophyta</taxon>
        <taxon>Spermatophyta</taxon>
        <taxon>Magnoliopsida</taxon>
        <taxon>Liliopsida</taxon>
        <taxon>Poales</taxon>
        <taxon>Poaceae</taxon>
        <taxon>PACMAD clade</taxon>
        <taxon>Arundinoideae</taxon>
        <taxon>Arundineae</taxon>
        <taxon>Arundo</taxon>
    </lineage>
</organism>